<accession>A0A9D4C3B0</accession>
<evidence type="ECO:0000313" key="2">
    <source>
        <dbReference type="Proteomes" id="UP000828390"/>
    </source>
</evidence>
<dbReference type="Proteomes" id="UP000828390">
    <property type="component" value="Unassembled WGS sequence"/>
</dbReference>
<gene>
    <name evidence="1" type="ORF">DPMN_059101</name>
</gene>
<dbReference type="EMBL" id="JAIWYP010000013">
    <property type="protein sequence ID" value="KAH3716379.1"/>
    <property type="molecule type" value="Genomic_DNA"/>
</dbReference>
<proteinExistence type="predicted"/>
<reference evidence="1" key="2">
    <citation type="submission" date="2020-11" db="EMBL/GenBank/DDBJ databases">
        <authorList>
            <person name="McCartney M.A."/>
            <person name="Auch B."/>
            <person name="Kono T."/>
            <person name="Mallez S."/>
            <person name="Becker A."/>
            <person name="Gohl D.M."/>
            <person name="Silverstein K.A.T."/>
            <person name="Koren S."/>
            <person name="Bechman K.B."/>
            <person name="Herman A."/>
            <person name="Abrahante J.E."/>
            <person name="Garbe J."/>
        </authorList>
    </citation>
    <scope>NUCLEOTIDE SEQUENCE</scope>
    <source>
        <strain evidence="1">Duluth1</strain>
        <tissue evidence="1">Whole animal</tissue>
    </source>
</reference>
<organism evidence="1 2">
    <name type="scientific">Dreissena polymorpha</name>
    <name type="common">Zebra mussel</name>
    <name type="synonym">Mytilus polymorpha</name>
    <dbReference type="NCBI Taxonomy" id="45954"/>
    <lineage>
        <taxon>Eukaryota</taxon>
        <taxon>Metazoa</taxon>
        <taxon>Spiralia</taxon>
        <taxon>Lophotrochozoa</taxon>
        <taxon>Mollusca</taxon>
        <taxon>Bivalvia</taxon>
        <taxon>Autobranchia</taxon>
        <taxon>Heteroconchia</taxon>
        <taxon>Euheterodonta</taxon>
        <taxon>Imparidentia</taxon>
        <taxon>Neoheterodontei</taxon>
        <taxon>Myida</taxon>
        <taxon>Dreissenoidea</taxon>
        <taxon>Dreissenidae</taxon>
        <taxon>Dreissena</taxon>
    </lineage>
</organism>
<protein>
    <submittedName>
        <fullName evidence="1">Uncharacterized protein</fullName>
    </submittedName>
</protein>
<reference evidence="1" key="1">
    <citation type="journal article" date="2019" name="bioRxiv">
        <title>The Genome of the Zebra Mussel, Dreissena polymorpha: A Resource for Invasive Species Research.</title>
        <authorList>
            <person name="McCartney M.A."/>
            <person name="Auch B."/>
            <person name="Kono T."/>
            <person name="Mallez S."/>
            <person name="Zhang Y."/>
            <person name="Obille A."/>
            <person name="Becker A."/>
            <person name="Abrahante J.E."/>
            <person name="Garbe J."/>
            <person name="Badalamenti J.P."/>
            <person name="Herman A."/>
            <person name="Mangelson H."/>
            <person name="Liachko I."/>
            <person name="Sullivan S."/>
            <person name="Sone E.D."/>
            <person name="Koren S."/>
            <person name="Silverstein K.A.T."/>
            <person name="Beckman K.B."/>
            <person name="Gohl D.M."/>
        </authorList>
    </citation>
    <scope>NUCLEOTIDE SEQUENCE</scope>
    <source>
        <strain evidence="1">Duluth1</strain>
        <tissue evidence="1">Whole animal</tissue>
    </source>
</reference>
<keyword evidence="2" id="KW-1185">Reference proteome</keyword>
<sequence>MRVVSNDSKVLTVINRRRGEKGYRLLQGDNLRSLFLTLIQMEVKFVSPAYSKHPILDLCLKLVVLKGKKVSNPCCST</sequence>
<evidence type="ECO:0000313" key="1">
    <source>
        <dbReference type="EMBL" id="KAH3716379.1"/>
    </source>
</evidence>
<dbReference type="AlphaFoldDB" id="A0A9D4C3B0"/>
<comment type="caution">
    <text evidence="1">The sequence shown here is derived from an EMBL/GenBank/DDBJ whole genome shotgun (WGS) entry which is preliminary data.</text>
</comment>
<name>A0A9D4C3B0_DREPO</name>